<organism evidence="8 9">
    <name type="scientific">Streptococcus sinensis</name>
    <dbReference type="NCBI Taxonomy" id="176090"/>
    <lineage>
        <taxon>Bacteria</taxon>
        <taxon>Bacillati</taxon>
        <taxon>Bacillota</taxon>
        <taxon>Bacilli</taxon>
        <taxon>Lactobacillales</taxon>
        <taxon>Streptococcaceae</taxon>
        <taxon>Streptococcus</taxon>
    </lineage>
</organism>
<dbReference type="CDD" id="cd21140">
    <property type="entry name" value="Cas6_I-like"/>
    <property type="match status" value="1"/>
</dbReference>
<dbReference type="InterPro" id="IPR049435">
    <property type="entry name" value="Cas_Cas6_C"/>
</dbReference>
<dbReference type="GO" id="GO:0051607">
    <property type="term" value="P:defense response to virus"/>
    <property type="evidence" value="ECO:0007669"/>
    <property type="project" value="UniProtKB-KW"/>
</dbReference>
<dbReference type="AlphaFoldDB" id="A0A0A0DET8"/>
<gene>
    <name evidence="8" type="ORF">SSIN_1641</name>
</gene>
<comment type="similarity">
    <text evidence="1 4">Belongs to the CRISPR-associated protein Cas6/Cse3/CasE family.</text>
</comment>
<evidence type="ECO:0000256" key="6">
    <source>
        <dbReference type="PIRSR" id="PIRSR005054-50"/>
    </source>
</evidence>
<feature type="active site" description="Proton donor" evidence="6">
    <location>
        <position position="42"/>
    </location>
</feature>
<dbReference type="NCBIfam" id="TIGR01877">
    <property type="entry name" value="cas_cas6"/>
    <property type="match status" value="1"/>
</dbReference>
<evidence type="ECO:0000313" key="9">
    <source>
        <dbReference type="Proteomes" id="UP000030019"/>
    </source>
</evidence>
<comment type="caution">
    <text evidence="8">The sequence shown here is derived from an EMBL/GenBank/DDBJ whole genome shotgun (WGS) entry which is preliminary data.</text>
</comment>
<keyword evidence="3" id="KW-0051">Antiviral defense</keyword>
<dbReference type="EMBL" id="JPEN01000094">
    <property type="protein sequence ID" value="KGM36614.1"/>
    <property type="molecule type" value="Genomic_DNA"/>
</dbReference>
<dbReference type="PIRSF" id="PIRSF005054">
    <property type="entry name" value="PF1131"/>
    <property type="match status" value="1"/>
</dbReference>
<evidence type="ECO:0000256" key="5">
    <source>
        <dbReference type="PIRSR" id="PIRSR005054-1"/>
    </source>
</evidence>
<dbReference type="Pfam" id="PF21350">
    <property type="entry name" value="Cas6_I-A"/>
    <property type="match status" value="1"/>
</dbReference>
<dbReference type="PANTHER" id="PTHR36984:SF1">
    <property type="entry name" value="CRISPR-ASSOCIATED ENDORIBONUCLEASE CAS6 1"/>
    <property type="match status" value="1"/>
</dbReference>
<dbReference type="InterPro" id="IPR010156">
    <property type="entry name" value="CRISPR-assoc_prot_Cas6"/>
</dbReference>
<dbReference type="Proteomes" id="UP000030019">
    <property type="component" value="Unassembled WGS sequence"/>
</dbReference>
<proteinExistence type="inferred from homology"/>
<dbReference type="Pfam" id="PF01881">
    <property type="entry name" value="Cas_Cas6_C"/>
    <property type="match status" value="1"/>
</dbReference>
<comment type="function">
    <text evidence="4">CRISPR (clustered regularly interspaced short palindromic repeat), is an adaptive immune system that provides protection against mobile genetic elements (viruses, transposable elements and conjugative plasmids). CRISPR clusters contain sequences complementary to antecedent mobile elements and target invading nucleic acids. CRISPR clusters are transcribed and processed into CRISPR RNA (crRNA).</text>
</comment>
<dbReference type="Gene3D" id="3.30.70.1890">
    <property type="match status" value="1"/>
</dbReference>
<evidence type="ECO:0000256" key="3">
    <source>
        <dbReference type="ARBA" id="ARBA00023118"/>
    </source>
</evidence>
<accession>A0A0A0DET8</accession>
<protein>
    <recommendedName>
        <fullName evidence="4">CRISPR-associated endoribonuclease</fullName>
    </recommendedName>
</protein>
<keyword evidence="9" id="KW-1185">Reference proteome</keyword>
<dbReference type="Gene3D" id="3.30.70.1900">
    <property type="match status" value="1"/>
</dbReference>
<dbReference type="RefSeq" id="WP_037617731.1">
    <property type="nucleotide sequence ID" value="NZ_JPEN01000094.1"/>
</dbReference>
<evidence type="ECO:0000256" key="4">
    <source>
        <dbReference type="PIRNR" id="PIRNR005054"/>
    </source>
</evidence>
<dbReference type="InterPro" id="IPR045747">
    <property type="entry name" value="CRISPR-assoc_prot_Cas6_N_sf"/>
</dbReference>
<dbReference type="GO" id="GO:0016788">
    <property type="term" value="F:hydrolase activity, acting on ester bonds"/>
    <property type="evidence" value="ECO:0007669"/>
    <property type="project" value="InterPro"/>
</dbReference>
<dbReference type="PANTHER" id="PTHR36984">
    <property type="entry name" value="CRISPR-ASSOCIATED ENDORIBONUCLEASE CAS6 1"/>
    <property type="match status" value="1"/>
</dbReference>
<reference evidence="8 9" key="1">
    <citation type="submission" date="2014-06" db="EMBL/GenBank/DDBJ databases">
        <authorList>
            <person name="Teng J.L."/>
            <person name="Huang Y."/>
            <person name="Tse H."/>
            <person name="Lau S.K."/>
            <person name="Woo P.C."/>
        </authorList>
    </citation>
    <scope>NUCLEOTIDE SEQUENCE [LARGE SCALE GENOMIC DNA]</scope>
    <source>
        <strain evidence="8 9">HKU4</strain>
    </source>
</reference>
<feature type="active site" description="Proton acceptor" evidence="6">
    <location>
        <position position="28"/>
    </location>
</feature>
<dbReference type="STRING" id="176090.SSIN_1641"/>
<evidence type="ECO:0000256" key="2">
    <source>
        <dbReference type="ARBA" id="ARBA00022884"/>
    </source>
</evidence>
<evidence type="ECO:0000256" key="1">
    <source>
        <dbReference type="ARBA" id="ARBA00005937"/>
    </source>
</evidence>
<sequence length="242" mass="28669">MQLLIELQKIDQFILPVNYNYLLQSMIYNLLKNKEDLSAQLHERGYPLEDKHFKLFTFSLLRGQYKIHGKRIEFLDKVRFEIRTIDQSILFTIAESLSNLDELRIGRNLVKILNVKIEQKKLTGTSYKIRMISPLVVRSTDADTKKTLYYNPFDTEFKSRIMENLERKFQAYYHKVPTGRFDIEPINFSLKNKFVTKYKDYLITGWKGEFEIRGDAEVLDFLYQVGLGEKNSMGFGMFVIEE</sequence>
<name>A0A0A0DET8_9STRE</name>
<feature type="site" description="Transition state stabilizer" evidence="5">
    <location>
        <position position="54"/>
    </location>
</feature>
<evidence type="ECO:0000259" key="7">
    <source>
        <dbReference type="Pfam" id="PF01881"/>
    </source>
</evidence>
<evidence type="ECO:0000313" key="8">
    <source>
        <dbReference type="EMBL" id="KGM36614.1"/>
    </source>
</evidence>
<dbReference type="eggNOG" id="COG1583">
    <property type="taxonomic scope" value="Bacteria"/>
</dbReference>
<dbReference type="GO" id="GO:0003723">
    <property type="term" value="F:RNA binding"/>
    <property type="evidence" value="ECO:0007669"/>
    <property type="project" value="UniProtKB-KW"/>
</dbReference>
<feature type="domain" description="CRISPR associated protein Cas6 C-terminal" evidence="7">
    <location>
        <begin position="119"/>
        <end position="238"/>
    </location>
</feature>
<keyword evidence="2" id="KW-0694">RNA-binding</keyword>
<dbReference type="PATRIC" id="fig|176090.4.peg.1589"/>